<keyword evidence="1" id="KW-1133">Transmembrane helix</keyword>
<evidence type="ECO:0000256" key="1">
    <source>
        <dbReference type="SAM" id="Phobius"/>
    </source>
</evidence>
<dbReference type="InterPro" id="IPR047798">
    <property type="entry name" value="BPSS1780-like"/>
</dbReference>
<protein>
    <submittedName>
        <fullName evidence="2">BPSS1780 family membrane protein</fullName>
    </submittedName>
</protein>
<comment type="caution">
    <text evidence="2">The sequence shown here is derived from an EMBL/GenBank/DDBJ whole genome shotgun (WGS) entry which is preliminary data.</text>
</comment>
<feature type="transmembrane region" description="Helical" evidence="1">
    <location>
        <begin position="101"/>
        <end position="132"/>
    </location>
</feature>
<dbReference type="RefSeq" id="WP_284098966.1">
    <property type="nucleotide sequence ID" value="NZ_JARRAF010000001.1"/>
</dbReference>
<dbReference type="EMBL" id="JARRAF010000001">
    <property type="protein sequence ID" value="MDK2122687.1"/>
    <property type="molecule type" value="Genomic_DNA"/>
</dbReference>
<keyword evidence="3" id="KW-1185">Reference proteome</keyword>
<feature type="transmembrane region" description="Helical" evidence="1">
    <location>
        <begin position="152"/>
        <end position="183"/>
    </location>
</feature>
<dbReference type="Proteomes" id="UP001172778">
    <property type="component" value="Unassembled WGS sequence"/>
</dbReference>
<evidence type="ECO:0000313" key="2">
    <source>
        <dbReference type="EMBL" id="MDK2122687.1"/>
    </source>
</evidence>
<accession>A0ABT7DRJ3</accession>
<feature type="transmembrane region" description="Helical" evidence="1">
    <location>
        <begin position="34"/>
        <end position="64"/>
    </location>
</feature>
<organism evidence="2 3">
    <name type="scientific">Parachitinimonas caeni</name>
    <dbReference type="NCBI Taxonomy" id="3031301"/>
    <lineage>
        <taxon>Bacteria</taxon>
        <taxon>Pseudomonadati</taxon>
        <taxon>Pseudomonadota</taxon>
        <taxon>Betaproteobacteria</taxon>
        <taxon>Neisseriales</taxon>
        <taxon>Chitinibacteraceae</taxon>
        <taxon>Parachitinimonas</taxon>
    </lineage>
</organism>
<evidence type="ECO:0000313" key="3">
    <source>
        <dbReference type="Proteomes" id="UP001172778"/>
    </source>
</evidence>
<gene>
    <name evidence="2" type="ORF">PZA18_01350</name>
</gene>
<sequence length="252" mass="27167">MQQDSGGKVHYHVAGADAGWKWLTDGFTLFSRNIGVWIGIAVLYGVAYFAISLVGLSLVVYLVAPAIAAGMMLGCRDQEEGRPLEVNHLFKGFQSPQFGSLLALGALTLGFTILVIVVAVILAVIILGSSLITALMADQGANVWSQFDTTKTIIFVMVELLVVMTGLLLVGLAGWLAPCMVIFDNMNPIEALRHSLIIGLKNWLPLTVFGLVVTILAIAASIPLMLGWLVLTPVLWCATYTAWRDIGQIRRG</sequence>
<dbReference type="InterPro" id="IPR018692">
    <property type="entry name" value="DUF2189"/>
</dbReference>
<keyword evidence="1" id="KW-0812">Transmembrane</keyword>
<dbReference type="Pfam" id="PF09955">
    <property type="entry name" value="DUF2189"/>
    <property type="match status" value="1"/>
</dbReference>
<feature type="transmembrane region" description="Helical" evidence="1">
    <location>
        <begin position="203"/>
        <end position="220"/>
    </location>
</feature>
<keyword evidence="1" id="KW-0472">Membrane</keyword>
<dbReference type="NCBIfam" id="NF041043">
    <property type="entry name" value="BPSS1780_fam"/>
    <property type="match status" value="1"/>
</dbReference>
<proteinExistence type="predicted"/>
<reference evidence="2" key="1">
    <citation type="submission" date="2023-03" db="EMBL/GenBank/DDBJ databases">
        <title>Chitinimonas shenzhenensis gen. nov., sp. nov., a novel member of family Burkholderiaceae isolated from activated sludge collected in Shen Zhen, China.</title>
        <authorList>
            <person name="Wang X."/>
        </authorList>
    </citation>
    <scope>NUCLEOTIDE SEQUENCE</scope>
    <source>
        <strain evidence="2">DQS-5</strain>
    </source>
</reference>
<name>A0ABT7DRJ3_9NEIS</name>